<organism evidence="2">
    <name type="scientific">uncultured Caudovirales phage</name>
    <dbReference type="NCBI Taxonomy" id="2100421"/>
    <lineage>
        <taxon>Viruses</taxon>
        <taxon>Duplodnaviria</taxon>
        <taxon>Heunggongvirae</taxon>
        <taxon>Uroviricota</taxon>
        <taxon>Caudoviricetes</taxon>
        <taxon>Peduoviridae</taxon>
        <taxon>Maltschvirus</taxon>
        <taxon>Maltschvirus maltsch</taxon>
    </lineage>
</organism>
<gene>
    <name evidence="3" type="ORF">UFOVP1334_26</name>
    <name evidence="1" type="ORF">UFOVP296_19</name>
    <name evidence="2" type="ORF">UFOVP912_38</name>
</gene>
<protein>
    <submittedName>
        <fullName evidence="2">Uncharacterized protein</fullName>
    </submittedName>
</protein>
<proteinExistence type="predicted"/>
<dbReference type="EMBL" id="LR797283">
    <property type="protein sequence ID" value="CAB4199257.1"/>
    <property type="molecule type" value="Genomic_DNA"/>
</dbReference>
<dbReference type="EMBL" id="LR796853">
    <property type="protein sequence ID" value="CAB4170100.1"/>
    <property type="molecule type" value="Genomic_DNA"/>
</dbReference>
<accession>A0A6J5PDX6</accession>
<sequence>MIKLKFAVIMDDDDEGPTFFEYLTFTAASTWKIDEFLAASDKHPGEGVDVELDCDEMIGWELTAKLTISKYNDTTNNKVDKYITTVPF</sequence>
<evidence type="ECO:0000313" key="1">
    <source>
        <dbReference type="EMBL" id="CAB4136132.1"/>
    </source>
</evidence>
<evidence type="ECO:0000313" key="2">
    <source>
        <dbReference type="EMBL" id="CAB4170100.1"/>
    </source>
</evidence>
<evidence type="ECO:0000313" key="3">
    <source>
        <dbReference type="EMBL" id="CAB4199257.1"/>
    </source>
</evidence>
<reference evidence="2" key="1">
    <citation type="submission" date="2020-05" db="EMBL/GenBank/DDBJ databases">
        <authorList>
            <person name="Chiriac C."/>
            <person name="Salcher M."/>
            <person name="Ghai R."/>
            <person name="Kavagutti S V."/>
        </authorList>
    </citation>
    <scope>NUCLEOTIDE SEQUENCE</scope>
</reference>
<dbReference type="EMBL" id="LR796314">
    <property type="protein sequence ID" value="CAB4136132.1"/>
    <property type="molecule type" value="Genomic_DNA"/>
</dbReference>
<name>A0A6J5PDX6_9CAUD</name>